<proteinExistence type="predicted"/>
<dbReference type="EMBL" id="AP024597">
    <property type="protein sequence ID" value="BCU69847.1"/>
    <property type="molecule type" value="Genomic_DNA"/>
</dbReference>
<evidence type="ECO:0000313" key="1">
    <source>
        <dbReference type="EMBL" id="BCU69847.1"/>
    </source>
</evidence>
<dbReference type="AlphaFoldDB" id="A0A8D5U6E6"/>
<organism evidence="1 2">
    <name type="scientific">Stygiolobus caldivivus</name>
    <dbReference type="NCBI Taxonomy" id="2824673"/>
    <lineage>
        <taxon>Archaea</taxon>
        <taxon>Thermoproteota</taxon>
        <taxon>Thermoprotei</taxon>
        <taxon>Sulfolobales</taxon>
        <taxon>Sulfolobaceae</taxon>
        <taxon>Stygiolobus</taxon>
    </lineage>
</organism>
<evidence type="ECO:0000313" key="2">
    <source>
        <dbReference type="Proteomes" id="UP000825123"/>
    </source>
</evidence>
<protein>
    <submittedName>
        <fullName evidence="1">Uncharacterized protein</fullName>
    </submittedName>
</protein>
<accession>A0A8D5U6E6</accession>
<keyword evidence="2" id="KW-1185">Reference proteome</keyword>
<name>A0A8D5U6E6_9CREN</name>
<reference evidence="1 2" key="1">
    <citation type="submission" date="2021-04" db="EMBL/GenBank/DDBJ databases">
        <title>Complete genome sequence of Stygiolobus sp. KN-1.</title>
        <authorList>
            <person name="Nakamura K."/>
            <person name="Sakai H."/>
            <person name="Kurosawa N."/>
        </authorList>
    </citation>
    <scope>NUCLEOTIDE SEQUENCE [LARGE SCALE GENOMIC DNA]</scope>
    <source>
        <strain evidence="1 2">KN-1</strain>
    </source>
</reference>
<dbReference type="KEGG" id="csty:KN1_11440"/>
<gene>
    <name evidence="1" type="ORF">KN1_11440</name>
</gene>
<dbReference type="Proteomes" id="UP000825123">
    <property type="component" value="Chromosome"/>
</dbReference>
<sequence>MLWISVINPSIDKVIGSLAIGTVSCGITFDPITATYI</sequence>